<gene>
    <name evidence="1" type="ORF">BDN72DRAFT_845663</name>
</gene>
<keyword evidence="2" id="KW-1185">Reference proteome</keyword>
<sequence length="262" mass="27638">MFSTFIFPLGFSLVVTCAGAPATGSSSSSSSASSSSSSSSSSSTTNLSNSSSGSPPAGGGGTPGGSNTTSGADPAFIRGVLDVHNGYRRRYRADNLAWAADLYQGVSAQAQTCSSIRTNGPYGENLFASTNLNATCVDAVNFWMAESDADPGFSQNTRDFTQVVWRSTRSVACALSSCPSGTIFPNQPAKFCACHYSPPGNIQGRYRQNVGRPRRGSPGSSDPWGTDDDDWDHFDHHHGDFDHDGSDSGNWDHDFRDSPSET</sequence>
<reference evidence="1 2" key="1">
    <citation type="journal article" date="2019" name="Nat. Ecol. Evol.">
        <title>Megaphylogeny resolves global patterns of mushroom evolution.</title>
        <authorList>
            <person name="Varga T."/>
            <person name="Krizsan K."/>
            <person name="Foldi C."/>
            <person name="Dima B."/>
            <person name="Sanchez-Garcia M."/>
            <person name="Sanchez-Ramirez S."/>
            <person name="Szollosi G.J."/>
            <person name="Szarkandi J.G."/>
            <person name="Papp V."/>
            <person name="Albert L."/>
            <person name="Andreopoulos W."/>
            <person name="Angelini C."/>
            <person name="Antonin V."/>
            <person name="Barry K.W."/>
            <person name="Bougher N.L."/>
            <person name="Buchanan P."/>
            <person name="Buyck B."/>
            <person name="Bense V."/>
            <person name="Catcheside P."/>
            <person name="Chovatia M."/>
            <person name="Cooper J."/>
            <person name="Damon W."/>
            <person name="Desjardin D."/>
            <person name="Finy P."/>
            <person name="Geml J."/>
            <person name="Haridas S."/>
            <person name="Hughes K."/>
            <person name="Justo A."/>
            <person name="Karasinski D."/>
            <person name="Kautmanova I."/>
            <person name="Kiss B."/>
            <person name="Kocsube S."/>
            <person name="Kotiranta H."/>
            <person name="LaButti K.M."/>
            <person name="Lechner B.E."/>
            <person name="Liimatainen K."/>
            <person name="Lipzen A."/>
            <person name="Lukacs Z."/>
            <person name="Mihaltcheva S."/>
            <person name="Morgado L.N."/>
            <person name="Niskanen T."/>
            <person name="Noordeloos M.E."/>
            <person name="Ohm R.A."/>
            <person name="Ortiz-Santana B."/>
            <person name="Ovrebo C."/>
            <person name="Racz N."/>
            <person name="Riley R."/>
            <person name="Savchenko A."/>
            <person name="Shiryaev A."/>
            <person name="Soop K."/>
            <person name="Spirin V."/>
            <person name="Szebenyi C."/>
            <person name="Tomsovsky M."/>
            <person name="Tulloss R.E."/>
            <person name="Uehling J."/>
            <person name="Grigoriev I.V."/>
            <person name="Vagvolgyi C."/>
            <person name="Papp T."/>
            <person name="Martin F.M."/>
            <person name="Miettinen O."/>
            <person name="Hibbett D.S."/>
            <person name="Nagy L.G."/>
        </authorList>
    </citation>
    <scope>NUCLEOTIDE SEQUENCE [LARGE SCALE GENOMIC DNA]</scope>
    <source>
        <strain evidence="1 2">NL-1719</strain>
    </source>
</reference>
<proteinExistence type="predicted"/>
<protein>
    <submittedName>
        <fullName evidence="1">PR-1-like protein</fullName>
    </submittedName>
</protein>
<organism evidence="1 2">
    <name type="scientific">Pluteus cervinus</name>
    <dbReference type="NCBI Taxonomy" id="181527"/>
    <lineage>
        <taxon>Eukaryota</taxon>
        <taxon>Fungi</taxon>
        <taxon>Dikarya</taxon>
        <taxon>Basidiomycota</taxon>
        <taxon>Agaricomycotina</taxon>
        <taxon>Agaricomycetes</taxon>
        <taxon>Agaricomycetidae</taxon>
        <taxon>Agaricales</taxon>
        <taxon>Pluteineae</taxon>
        <taxon>Pluteaceae</taxon>
        <taxon>Pluteus</taxon>
    </lineage>
</organism>
<name>A0ACD3AKD5_9AGAR</name>
<evidence type="ECO:0000313" key="2">
    <source>
        <dbReference type="Proteomes" id="UP000308600"/>
    </source>
</evidence>
<dbReference type="Proteomes" id="UP000308600">
    <property type="component" value="Unassembled WGS sequence"/>
</dbReference>
<accession>A0ACD3AKD5</accession>
<dbReference type="EMBL" id="ML208440">
    <property type="protein sequence ID" value="TFK65332.1"/>
    <property type="molecule type" value="Genomic_DNA"/>
</dbReference>
<evidence type="ECO:0000313" key="1">
    <source>
        <dbReference type="EMBL" id="TFK65332.1"/>
    </source>
</evidence>